<feature type="transmembrane region" description="Helical" evidence="1">
    <location>
        <begin position="6"/>
        <end position="24"/>
    </location>
</feature>
<dbReference type="EMBL" id="CP036343">
    <property type="protein sequence ID" value="QDT94175.1"/>
    <property type="molecule type" value="Genomic_DNA"/>
</dbReference>
<keyword evidence="3" id="KW-1185">Reference proteome</keyword>
<sequence precursor="true">MLELAFNFLIVLPWAASIVLLAWFSNRDFLLHWSDDVEI</sequence>
<keyword evidence="1" id="KW-0812">Transmembrane</keyword>
<protein>
    <submittedName>
        <fullName evidence="2">Uncharacterized protein</fullName>
    </submittedName>
</protein>
<accession>A0A517VMH4</accession>
<evidence type="ECO:0000256" key="1">
    <source>
        <dbReference type="SAM" id="Phobius"/>
    </source>
</evidence>
<keyword evidence="1" id="KW-0472">Membrane</keyword>
<evidence type="ECO:0000313" key="2">
    <source>
        <dbReference type="EMBL" id="QDT94175.1"/>
    </source>
</evidence>
<dbReference type="Proteomes" id="UP000316855">
    <property type="component" value="Chromosome"/>
</dbReference>
<gene>
    <name evidence="2" type="ORF">Pan161_58680</name>
</gene>
<evidence type="ECO:0000313" key="3">
    <source>
        <dbReference type="Proteomes" id="UP000316855"/>
    </source>
</evidence>
<organism evidence="2 3">
    <name type="scientific">Gimesia algae</name>
    <dbReference type="NCBI Taxonomy" id="2527971"/>
    <lineage>
        <taxon>Bacteria</taxon>
        <taxon>Pseudomonadati</taxon>
        <taxon>Planctomycetota</taxon>
        <taxon>Planctomycetia</taxon>
        <taxon>Planctomycetales</taxon>
        <taxon>Planctomycetaceae</taxon>
        <taxon>Gimesia</taxon>
    </lineage>
</organism>
<dbReference type="AlphaFoldDB" id="A0A517VMH4"/>
<proteinExistence type="predicted"/>
<dbReference type="KEGG" id="gax:Pan161_58680"/>
<name>A0A517VMH4_9PLAN</name>
<keyword evidence="1" id="KW-1133">Transmembrane helix</keyword>
<reference evidence="2 3" key="1">
    <citation type="submission" date="2019-02" db="EMBL/GenBank/DDBJ databases">
        <title>Deep-cultivation of Planctomycetes and their phenomic and genomic characterization uncovers novel biology.</title>
        <authorList>
            <person name="Wiegand S."/>
            <person name="Jogler M."/>
            <person name="Boedeker C."/>
            <person name="Pinto D."/>
            <person name="Vollmers J."/>
            <person name="Rivas-Marin E."/>
            <person name="Kohn T."/>
            <person name="Peeters S.H."/>
            <person name="Heuer A."/>
            <person name="Rast P."/>
            <person name="Oberbeckmann S."/>
            <person name="Bunk B."/>
            <person name="Jeske O."/>
            <person name="Meyerdierks A."/>
            <person name="Storesund J.E."/>
            <person name="Kallscheuer N."/>
            <person name="Luecker S."/>
            <person name="Lage O.M."/>
            <person name="Pohl T."/>
            <person name="Merkel B.J."/>
            <person name="Hornburger P."/>
            <person name="Mueller R.-W."/>
            <person name="Bruemmer F."/>
            <person name="Labrenz M."/>
            <person name="Spormann A.M."/>
            <person name="Op den Camp H."/>
            <person name="Overmann J."/>
            <person name="Amann R."/>
            <person name="Jetten M.S.M."/>
            <person name="Mascher T."/>
            <person name="Medema M.H."/>
            <person name="Devos D.P."/>
            <person name="Kaster A.-K."/>
            <person name="Ovreas L."/>
            <person name="Rohde M."/>
            <person name="Galperin M.Y."/>
            <person name="Jogler C."/>
        </authorList>
    </citation>
    <scope>NUCLEOTIDE SEQUENCE [LARGE SCALE GENOMIC DNA]</scope>
    <source>
        <strain evidence="2 3">Pan161</strain>
    </source>
</reference>